<dbReference type="PROSITE" id="PS50113">
    <property type="entry name" value="PAC"/>
    <property type="match status" value="1"/>
</dbReference>
<feature type="transmembrane region" description="Helical" evidence="6">
    <location>
        <begin position="76"/>
        <end position="96"/>
    </location>
</feature>
<dbReference type="Proteomes" id="UP000662074">
    <property type="component" value="Unassembled WGS sequence"/>
</dbReference>
<dbReference type="SMART" id="SM00387">
    <property type="entry name" value="HATPase_c"/>
    <property type="match status" value="1"/>
</dbReference>
<gene>
    <name evidence="9" type="ORF">GCM10011425_20230</name>
</gene>
<dbReference type="PANTHER" id="PTHR43304:SF1">
    <property type="entry name" value="PAC DOMAIN-CONTAINING PROTEIN"/>
    <property type="match status" value="1"/>
</dbReference>
<dbReference type="InterPro" id="IPR003594">
    <property type="entry name" value="HATPase_dom"/>
</dbReference>
<dbReference type="InterPro" id="IPR003661">
    <property type="entry name" value="HisK_dim/P_dom"/>
</dbReference>
<dbReference type="InterPro" id="IPR036890">
    <property type="entry name" value="HATPase_C_sf"/>
</dbReference>
<feature type="domain" description="Histidine kinase" evidence="7">
    <location>
        <begin position="363"/>
        <end position="575"/>
    </location>
</feature>
<dbReference type="Pfam" id="PF00989">
    <property type="entry name" value="PAS"/>
    <property type="match status" value="1"/>
</dbReference>
<evidence type="ECO:0000313" key="9">
    <source>
        <dbReference type="EMBL" id="GGI50811.1"/>
    </source>
</evidence>
<reference evidence="9" key="2">
    <citation type="submission" date="2020-09" db="EMBL/GenBank/DDBJ databases">
        <authorList>
            <person name="Sun Q."/>
            <person name="Sedlacek I."/>
        </authorList>
    </citation>
    <scope>NUCLEOTIDE SEQUENCE</scope>
    <source>
        <strain evidence="9">CCM 8711</strain>
    </source>
</reference>
<dbReference type="Pfam" id="PF02518">
    <property type="entry name" value="HATPase_c"/>
    <property type="match status" value="1"/>
</dbReference>
<keyword evidence="6" id="KW-0812">Transmembrane</keyword>
<keyword evidence="4" id="KW-0808">Transferase</keyword>
<keyword evidence="5" id="KW-0418">Kinase</keyword>
<dbReference type="InterPro" id="IPR035965">
    <property type="entry name" value="PAS-like_dom_sf"/>
</dbReference>
<dbReference type="AlphaFoldDB" id="A0A917N1F9"/>
<name>A0A917N1F9_9SPHI</name>
<dbReference type="InterPro" id="IPR000014">
    <property type="entry name" value="PAS"/>
</dbReference>
<dbReference type="NCBIfam" id="TIGR00229">
    <property type="entry name" value="sensory_box"/>
    <property type="match status" value="1"/>
</dbReference>
<evidence type="ECO:0000256" key="3">
    <source>
        <dbReference type="ARBA" id="ARBA00022553"/>
    </source>
</evidence>
<dbReference type="Pfam" id="PF20969">
    <property type="entry name" value="MASE11"/>
    <property type="match status" value="1"/>
</dbReference>
<sequence length="575" mass="64906">MIPNLRSLNIPLFRWWISYSNHILSYYKLDTPVDVKDTCYWREKIFTTFTIYLLPVSLIALIPSVLISVIEKKYGIAIFDITAELVIAGVIFNRFVKVFYKKAFIVGVLYALAIFLIAALGVFEPGIIYLLTLTVLTSLIFPHKAALWSVAANTLICIAFGVIIHYELFNSPLIAQYNSGAWAAFSSNLVFLSYILAILINRLINGLDATINRLAMSEARQRSIFESQTNYVIRTDLKGLFSYVNDKFKKDLAWVYGDEFLIGQNSMLSIADYHYQRVYDVVNQCKSHKNEVFQLEVDRPVSNDRMITTYWDCVCLTDEKGEATEIQCVGVDITDRIKSEQELKRLADDLYKRNRELQTFSYVVSHNLRLPVANIAGLVSLLEMDKDDPETFDESLLKLRASTNSLDNVITDLSKIVSIGDSAIELTRECIDIVQVIASVEADLAPVIEHSGTTIKYIDKPFRILSHKAYMYSIFYNLVYNAIKYKGNKAPEISINIITNAQSAIITVTDNGVGIDLDKHLDDLFKPYKKFSSEISGKGLGLFLVKNHVEALNGIILVESELGLGTTFSIILPTN</sequence>
<dbReference type="InterPro" id="IPR005467">
    <property type="entry name" value="His_kinase_dom"/>
</dbReference>
<dbReference type="SMART" id="SM00388">
    <property type="entry name" value="HisKA"/>
    <property type="match status" value="1"/>
</dbReference>
<keyword evidence="6" id="KW-0472">Membrane</keyword>
<evidence type="ECO:0000259" key="8">
    <source>
        <dbReference type="PROSITE" id="PS50113"/>
    </source>
</evidence>
<dbReference type="PROSITE" id="PS50109">
    <property type="entry name" value="HIS_KIN"/>
    <property type="match status" value="1"/>
</dbReference>
<dbReference type="SUPFAM" id="SSF55874">
    <property type="entry name" value="ATPase domain of HSP90 chaperone/DNA topoisomerase II/histidine kinase"/>
    <property type="match status" value="1"/>
</dbReference>
<dbReference type="EMBL" id="BMDO01000005">
    <property type="protein sequence ID" value="GGI50811.1"/>
    <property type="molecule type" value="Genomic_DNA"/>
</dbReference>
<feature type="transmembrane region" description="Helical" evidence="6">
    <location>
        <begin position="181"/>
        <end position="204"/>
    </location>
</feature>
<evidence type="ECO:0000256" key="5">
    <source>
        <dbReference type="ARBA" id="ARBA00022777"/>
    </source>
</evidence>
<evidence type="ECO:0000313" key="10">
    <source>
        <dbReference type="Proteomes" id="UP000662074"/>
    </source>
</evidence>
<dbReference type="Pfam" id="PF00512">
    <property type="entry name" value="HisKA"/>
    <property type="match status" value="1"/>
</dbReference>
<dbReference type="InterPro" id="IPR048437">
    <property type="entry name" value="MASE11"/>
</dbReference>
<dbReference type="SUPFAM" id="SSF55785">
    <property type="entry name" value="PYP-like sensor domain (PAS domain)"/>
    <property type="match status" value="1"/>
</dbReference>
<keyword evidence="6" id="KW-1133">Transmembrane helix</keyword>
<dbReference type="RefSeq" id="WP_188416309.1">
    <property type="nucleotide sequence ID" value="NZ_BMDO01000005.1"/>
</dbReference>
<accession>A0A917N1F9</accession>
<dbReference type="Gene3D" id="1.10.287.130">
    <property type="match status" value="1"/>
</dbReference>
<dbReference type="EC" id="2.7.13.3" evidence="2"/>
<organism evidence="9 10">
    <name type="scientific">Mucilaginibacter galii</name>
    <dbReference type="NCBI Taxonomy" id="2005073"/>
    <lineage>
        <taxon>Bacteria</taxon>
        <taxon>Pseudomonadati</taxon>
        <taxon>Bacteroidota</taxon>
        <taxon>Sphingobacteriia</taxon>
        <taxon>Sphingobacteriales</taxon>
        <taxon>Sphingobacteriaceae</taxon>
        <taxon>Mucilaginibacter</taxon>
    </lineage>
</organism>
<dbReference type="InterPro" id="IPR013767">
    <property type="entry name" value="PAS_fold"/>
</dbReference>
<dbReference type="InterPro" id="IPR004358">
    <property type="entry name" value="Sig_transdc_His_kin-like_C"/>
</dbReference>
<evidence type="ECO:0000259" key="7">
    <source>
        <dbReference type="PROSITE" id="PS50109"/>
    </source>
</evidence>
<comment type="caution">
    <text evidence="9">The sequence shown here is derived from an EMBL/GenBank/DDBJ whole genome shotgun (WGS) entry which is preliminary data.</text>
</comment>
<dbReference type="InterPro" id="IPR000700">
    <property type="entry name" value="PAS-assoc_C"/>
</dbReference>
<feature type="domain" description="PAC" evidence="8">
    <location>
        <begin position="291"/>
        <end position="345"/>
    </location>
</feature>
<keyword evidence="10" id="KW-1185">Reference proteome</keyword>
<dbReference type="SUPFAM" id="SSF47384">
    <property type="entry name" value="Homodimeric domain of signal transducing histidine kinase"/>
    <property type="match status" value="1"/>
</dbReference>
<dbReference type="CDD" id="cd00082">
    <property type="entry name" value="HisKA"/>
    <property type="match status" value="1"/>
</dbReference>
<protein>
    <recommendedName>
        <fullName evidence="2">histidine kinase</fullName>
        <ecNumber evidence="2">2.7.13.3</ecNumber>
    </recommendedName>
</protein>
<feature type="transmembrane region" description="Helical" evidence="6">
    <location>
        <begin position="51"/>
        <end position="70"/>
    </location>
</feature>
<evidence type="ECO:0000256" key="4">
    <source>
        <dbReference type="ARBA" id="ARBA00022679"/>
    </source>
</evidence>
<keyword evidence="3" id="KW-0597">Phosphoprotein</keyword>
<dbReference type="CDD" id="cd00130">
    <property type="entry name" value="PAS"/>
    <property type="match status" value="1"/>
</dbReference>
<feature type="transmembrane region" description="Helical" evidence="6">
    <location>
        <begin position="150"/>
        <end position="169"/>
    </location>
</feature>
<dbReference type="InterPro" id="IPR036097">
    <property type="entry name" value="HisK_dim/P_sf"/>
</dbReference>
<dbReference type="GO" id="GO:0000155">
    <property type="term" value="F:phosphorelay sensor kinase activity"/>
    <property type="evidence" value="ECO:0007669"/>
    <property type="project" value="InterPro"/>
</dbReference>
<evidence type="ECO:0000256" key="2">
    <source>
        <dbReference type="ARBA" id="ARBA00012438"/>
    </source>
</evidence>
<dbReference type="Gene3D" id="3.30.565.10">
    <property type="entry name" value="Histidine kinase-like ATPase, C-terminal domain"/>
    <property type="match status" value="1"/>
</dbReference>
<dbReference type="GO" id="GO:0006355">
    <property type="term" value="P:regulation of DNA-templated transcription"/>
    <property type="evidence" value="ECO:0007669"/>
    <property type="project" value="InterPro"/>
</dbReference>
<comment type="catalytic activity">
    <reaction evidence="1">
        <text>ATP + protein L-histidine = ADP + protein N-phospho-L-histidine.</text>
        <dbReference type="EC" id="2.7.13.3"/>
    </reaction>
</comment>
<evidence type="ECO:0000256" key="1">
    <source>
        <dbReference type="ARBA" id="ARBA00000085"/>
    </source>
</evidence>
<dbReference type="InterPro" id="IPR052162">
    <property type="entry name" value="Sensor_kinase/Photoreceptor"/>
</dbReference>
<proteinExistence type="predicted"/>
<reference evidence="9" key="1">
    <citation type="journal article" date="2014" name="Int. J. Syst. Evol. Microbiol.">
        <title>Complete genome sequence of Corynebacterium casei LMG S-19264T (=DSM 44701T), isolated from a smear-ripened cheese.</title>
        <authorList>
            <consortium name="US DOE Joint Genome Institute (JGI-PGF)"/>
            <person name="Walter F."/>
            <person name="Albersmeier A."/>
            <person name="Kalinowski J."/>
            <person name="Ruckert C."/>
        </authorList>
    </citation>
    <scope>NUCLEOTIDE SEQUENCE</scope>
    <source>
        <strain evidence="9">CCM 8711</strain>
    </source>
</reference>
<dbReference type="PRINTS" id="PR00344">
    <property type="entry name" value="BCTRLSENSOR"/>
</dbReference>
<dbReference type="Gene3D" id="3.30.450.20">
    <property type="entry name" value="PAS domain"/>
    <property type="match status" value="1"/>
</dbReference>
<evidence type="ECO:0000256" key="6">
    <source>
        <dbReference type="SAM" id="Phobius"/>
    </source>
</evidence>
<dbReference type="PANTHER" id="PTHR43304">
    <property type="entry name" value="PHYTOCHROME-LIKE PROTEIN CPH1"/>
    <property type="match status" value="1"/>
</dbReference>
<feature type="transmembrane region" description="Helical" evidence="6">
    <location>
        <begin position="126"/>
        <end position="143"/>
    </location>
</feature>